<evidence type="ECO:0000313" key="2">
    <source>
        <dbReference type="Proteomes" id="UP000181998"/>
    </source>
</evidence>
<dbReference type="EMBL" id="FOFX01000057">
    <property type="protein sequence ID" value="SEQ46166.1"/>
    <property type="molecule type" value="Genomic_DNA"/>
</dbReference>
<proteinExistence type="predicted"/>
<protein>
    <submittedName>
        <fullName evidence="1">Uncharacterized protein</fullName>
    </submittedName>
</protein>
<accession>A0A1H9G7Q5</accession>
<reference evidence="1 2" key="1">
    <citation type="submission" date="2016-10" db="EMBL/GenBank/DDBJ databases">
        <authorList>
            <person name="de Groot N.N."/>
        </authorList>
    </citation>
    <scope>NUCLEOTIDE SEQUENCE [LARGE SCALE GENOMIC DNA]</scope>
    <source>
        <strain evidence="1 2">Nm9</strain>
    </source>
</reference>
<dbReference type="AlphaFoldDB" id="A0A1H9G7Q5"/>
<organism evidence="1 2">
    <name type="scientific">Nitrosomonas ureae</name>
    <dbReference type="NCBI Taxonomy" id="44577"/>
    <lineage>
        <taxon>Bacteria</taxon>
        <taxon>Pseudomonadati</taxon>
        <taxon>Pseudomonadota</taxon>
        <taxon>Betaproteobacteria</taxon>
        <taxon>Nitrosomonadales</taxon>
        <taxon>Nitrosomonadaceae</taxon>
        <taxon>Nitrosomonas</taxon>
    </lineage>
</organism>
<dbReference type="Proteomes" id="UP000181998">
    <property type="component" value="Unassembled WGS sequence"/>
</dbReference>
<evidence type="ECO:0000313" key="1">
    <source>
        <dbReference type="EMBL" id="SEQ46166.1"/>
    </source>
</evidence>
<gene>
    <name evidence="1" type="ORF">SAMN05421510_10574</name>
</gene>
<sequence length="127" mass="14502">MHTSVHQPNELLCPGERVAESILSLLDEPDGNDKRWRAPIFRQLPKRFAKIVAHDYKETYIFDGRQSANHRLLNAYGSITKNSIALNASDDDLKDLAKNIAKEMQQISRIFETGTCRFFDASPKQKV</sequence>
<name>A0A1H9G7Q5_9PROT</name>
<dbReference type="RefSeq" id="WP_074722233.1">
    <property type="nucleotide sequence ID" value="NZ_FOFX01000057.1"/>
</dbReference>